<dbReference type="SUPFAM" id="SSF53328">
    <property type="entry name" value="Formyltransferase"/>
    <property type="match status" value="1"/>
</dbReference>
<dbReference type="FunFam" id="3.40.50.12230:FF:000001">
    <property type="entry name" value="Methionyl-tRNA formyltransferase"/>
    <property type="match status" value="1"/>
</dbReference>
<dbReference type="InterPro" id="IPR044135">
    <property type="entry name" value="Met-tRNA-FMT_C"/>
</dbReference>
<dbReference type="InterPro" id="IPR037022">
    <property type="entry name" value="Formyl_trans_C_sf"/>
</dbReference>
<sequence length="309" mass="33998">MKVLFMGTPDFAVSTLEAIIDQGHELVGVVTQPDKVKGRGAKISFPAVKETALKYNLPVYQPIKVKEPEFIETVRNLKPEVIVVAAFGQILPKELLDIPPYGCINVHASLLPKYRGAAPIQAAILNGDEETGVTIMHMDVKLDTGDMILQEKIPISQDETGGSLHDKLAKLGADLLVKVLEQLRDGTTKRVPQDDSEATYVGMLNKEMGLIDFSQPAIKIERMIRGLNPWPSAYTKLNGKTLKLWEAQVIEYSSDALYGQVVAVNKDSFVVMTGKDALLIRELQLEGKKRLSCEAFLRGYPIEVGTILG</sequence>
<gene>
    <name evidence="8 11" type="primary">fmt</name>
    <name evidence="11" type="ORF">SD1D_0801</name>
</gene>
<dbReference type="KEGG" id="hsd:SD1D_0801"/>
<dbReference type="Pfam" id="PF02911">
    <property type="entry name" value="Formyl_trans_C"/>
    <property type="match status" value="1"/>
</dbReference>
<protein>
    <recommendedName>
        <fullName evidence="4 8">Methionyl-tRNA formyltransferase</fullName>
        <ecNumber evidence="3 8">2.1.2.9</ecNumber>
    </recommendedName>
</protein>
<evidence type="ECO:0000256" key="8">
    <source>
        <dbReference type="HAMAP-Rule" id="MF_00182"/>
    </source>
</evidence>
<evidence type="ECO:0000256" key="3">
    <source>
        <dbReference type="ARBA" id="ARBA00012261"/>
    </source>
</evidence>
<keyword evidence="6 8" id="KW-0648">Protein biosynthesis</keyword>
<evidence type="ECO:0000256" key="7">
    <source>
        <dbReference type="ARBA" id="ARBA00048558"/>
    </source>
</evidence>
<dbReference type="OrthoDB" id="9802815at2"/>
<dbReference type="CDD" id="cd08704">
    <property type="entry name" value="Met_tRNA_FMT_C"/>
    <property type="match status" value="1"/>
</dbReference>
<comment type="function">
    <text evidence="1 8">Attaches a formyl group to the free amino group of methionyl-tRNA(fMet). The formyl group appears to play a dual role in the initiator identity of N-formylmethionyl-tRNA by promoting its recognition by IF2 and preventing the misappropriation of this tRNA by the elongation apparatus.</text>
</comment>
<reference evidence="12" key="1">
    <citation type="submission" date="2015-09" db="EMBL/GenBank/DDBJ databases">
        <authorList>
            <person name="Wibberg D."/>
        </authorList>
    </citation>
    <scope>NUCLEOTIDE SEQUENCE [LARGE SCALE GENOMIC DNA]</scope>
    <source>
        <strain evidence="12">SD1D</strain>
    </source>
</reference>
<dbReference type="Proteomes" id="UP000196053">
    <property type="component" value="Chromosome I"/>
</dbReference>
<dbReference type="InterPro" id="IPR041711">
    <property type="entry name" value="Met-tRNA-FMT_N"/>
</dbReference>
<dbReference type="EC" id="2.1.2.9" evidence="3 8"/>
<dbReference type="InterPro" id="IPR005793">
    <property type="entry name" value="Formyl_trans_C"/>
</dbReference>
<comment type="similarity">
    <text evidence="2 8">Belongs to the Fmt family.</text>
</comment>
<dbReference type="CDD" id="cd08646">
    <property type="entry name" value="FMT_core_Met-tRNA-FMT_N"/>
    <property type="match status" value="1"/>
</dbReference>
<name>A0A0K8J4S5_9FIRM</name>
<dbReference type="GO" id="GO:0005829">
    <property type="term" value="C:cytosol"/>
    <property type="evidence" value="ECO:0007669"/>
    <property type="project" value="TreeGrafter"/>
</dbReference>
<proteinExistence type="inferred from homology"/>
<dbReference type="AlphaFoldDB" id="A0A0K8J4S5"/>
<evidence type="ECO:0000256" key="1">
    <source>
        <dbReference type="ARBA" id="ARBA00002606"/>
    </source>
</evidence>
<evidence type="ECO:0000256" key="4">
    <source>
        <dbReference type="ARBA" id="ARBA00016014"/>
    </source>
</evidence>
<dbReference type="Pfam" id="PF00551">
    <property type="entry name" value="Formyl_trans_N"/>
    <property type="match status" value="1"/>
</dbReference>
<evidence type="ECO:0000256" key="2">
    <source>
        <dbReference type="ARBA" id="ARBA00010699"/>
    </source>
</evidence>
<evidence type="ECO:0000313" key="11">
    <source>
        <dbReference type="EMBL" id="CUH92349.1"/>
    </source>
</evidence>
<comment type="catalytic activity">
    <reaction evidence="7 8">
        <text>L-methionyl-tRNA(fMet) + (6R)-10-formyltetrahydrofolate = N-formyl-L-methionyl-tRNA(fMet) + (6S)-5,6,7,8-tetrahydrofolate + H(+)</text>
        <dbReference type="Rhea" id="RHEA:24380"/>
        <dbReference type="Rhea" id="RHEA-COMP:9952"/>
        <dbReference type="Rhea" id="RHEA-COMP:9953"/>
        <dbReference type="ChEBI" id="CHEBI:15378"/>
        <dbReference type="ChEBI" id="CHEBI:57453"/>
        <dbReference type="ChEBI" id="CHEBI:78530"/>
        <dbReference type="ChEBI" id="CHEBI:78844"/>
        <dbReference type="ChEBI" id="CHEBI:195366"/>
        <dbReference type="EC" id="2.1.2.9"/>
    </reaction>
</comment>
<dbReference type="HAMAP" id="MF_00182">
    <property type="entry name" value="Formyl_trans"/>
    <property type="match status" value="1"/>
</dbReference>
<accession>A0A0K8J4S5</accession>
<dbReference type="PANTHER" id="PTHR11138">
    <property type="entry name" value="METHIONYL-TRNA FORMYLTRANSFERASE"/>
    <property type="match status" value="1"/>
</dbReference>
<feature type="domain" description="Formyl transferase N-terminal" evidence="9">
    <location>
        <begin position="1"/>
        <end position="180"/>
    </location>
</feature>
<dbReference type="NCBIfam" id="TIGR00460">
    <property type="entry name" value="fmt"/>
    <property type="match status" value="1"/>
</dbReference>
<dbReference type="InterPro" id="IPR002376">
    <property type="entry name" value="Formyl_transf_N"/>
</dbReference>
<dbReference type="EMBL" id="LN879430">
    <property type="protein sequence ID" value="CUH92349.1"/>
    <property type="molecule type" value="Genomic_DNA"/>
</dbReference>
<dbReference type="Gene3D" id="3.10.25.10">
    <property type="entry name" value="Formyl transferase, C-terminal domain"/>
    <property type="match status" value="1"/>
</dbReference>
<organism evidence="11 12">
    <name type="scientific">Herbinix luporum</name>
    <dbReference type="NCBI Taxonomy" id="1679721"/>
    <lineage>
        <taxon>Bacteria</taxon>
        <taxon>Bacillati</taxon>
        <taxon>Bacillota</taxon>
        <taxon>Clostridia</taxon>
        <taxon>Lachnospirales</taxon>
        <taxon>Lachnospiraceae</taxon>
        <taxon>Herbinix</taxon>
    </lineage>
</organism>
<keyword evidence="12" id="KW-1185">Reference proteome</keyword>
<dbReference type="Gene3D" id="3.40.50.170">
    <property type="entry name" value="Formyl transferase, N-terminal domain"/>
    <property type="match status" value="1"/>
</dbReference>
<feature type="domain" description="Formyl transferase C-terminal" evidence="10">
    <location>
        <begin position="204"/>
        <end position="300"/>
    </location>
</feature>
<dbReference type="InterPro" id="IPR011034">
    <property type="entry name" value="Formyl_transferase-like_C_sf"/>
</dbReference>
<evidence type="ECO:0000259" key="9">
    <source>
        <dbReference type="Pfam" id="PF00551"/>
    </source>
</evidence>
<dbReference type="GO" id="GO:0004479">
    <property type="term" value="F:methionyl-tRNA formyltransferase activity"/>
    <property type="evidence" value="ECO:0007669"/>
    <property type="project" value="UniProtKB-UniRule"/>
</dbReference>
<dbReference type="InterPro" id="IPR005794">
    <property type="entry name" value="Fmt"/>
</dbReference>
<dbReference type="PANTHER" id="PTHR11138:SF5">
    <property type="entry name" value="METHIONYL-TRNA FORMYLTRANSFERASE, MITOCHONDRIAL"/>
    <property type="match status" value="1"/>
</dbReference>
<evidence type="ECO:0000256" key="5">
    <source>
        <dbReference type="ARBA" id="ARBA00022679"/>
    </source>
</evidence>
<keyword evidence="5 8" id="KW-0808">Transferase</keyword>
<evidence type="ECO:0000313" key="12">
    <source>
        <dbReference type="Proteomes" id="UP000196053"/>
    </source>
</evidence>
<feature type="binding site" evidence="8">
    <location>
        <begin position="109"/>
        <end position="112"/>
    </location>
    <ligand>
        <name>(6S)-5,6,7,8-tetrahydrofolate</name>
        <dbReference type="ChEBI" id="CHEBI:57453"/>
    </ligand>
</feature>
<dbReference type="RefSeq" id="WP_058257722.1">
    <property type="nucleotide sequence ID" value="NZ_DUPS01000072.1"/>
</dbReference>
<evidence type="ECO:0000259" key="10">
    <source>
        <dbReference type="Pfam" id="PF02911"/>
    </source>
</evidence>
<evidence type="ECO:0000256" key="6">
    <source>
        <dbReference type="ARBA" id="ARBA00022917"/>
    </source>
</evidence>
<dbReference type="InterPro" id="IPR036477">
    <property type="entry name" value="Formyl_transf_N_sf"/>
</dbReference>
<dbReference type="SUPFAM" id="SSF50486">
    <property type="entry name" value="FMT C-terminal domain-like"/>
    <property type="match status" value="1"/>
</dbReference>